<accession>A0ACB8QRR8</accession>
<keyword evidence="2" id="KW-1185">Reference proteome</keyword>
<evidence type="ECO:0000313" key="2">
    <source>
        <dbReference type="Proteomes" id="UP000814128"/>
    </source>
</evidence>
<reference evidence="1" key="1">
    <citation type="submission" date="2021-02" db="EMBL/GenBank/DDBJ databases">
        <authorList>
            <consortium name="DOE Joint Genome Institute"/>
            <person name="Ahrendt S."/>
            <person name="Looney B.P."/>
            <person name="Miyauchi S."/>
            <person name="Morin E."/>
            <person name="Drula E."/>
            <person name="Courty P.E."/>
            <person name="Chicoki N."/>
            <person name="Fauchery L."/>
            <person name="Kohler A."/>
            <person name="Kuo A."/>
            <person name="Labutti K."/>
            <person name="Pangilinan J."/>
            <person name="Lipzen A."/>
            <person name="Riley R."/>
            <person name="Andreopoulos W."/>
            <person name="He G."/>
            <person name="Johnson J."/>
            <person name="Barry K.W."/>
            <person name="Grigoriev I.V."/>
            <person name="Nagy L."/>
            <person name="Hibbett D."/>
            <person name="Henrissat B."/>
            <person name="Matheny P.B."/>
            <person name="Labbe J."/>
            <person name="Martin F."/>
        </authorList>
    </citation>
    <scope>NUCLEOTIDE SEQUENCE</scope>
    <source>
        <strain evidence="1">EC-137</strain>
    </source>
</reference>
<name>A0ACB8QRR8_9AGAM</name>
<proteinExistence type="predicted"/>
<organism evidence="1 2">
    <name type="scientific">Vararia minispora EC-137</name>
    <dbReference type="NCBI Taxonomy" id="1314806"/>
    <lineage>
        <taxon>Eukaryota</taxon>
        <taxon>Fungi</taxon>
        <taxon>Dikarya</taxon>
        <taxon>Basidiomycota</taxon>
        <taxon>Agaricomycotina</taxon>
        <taxon>Agaricomycetes</taxon>
        <taxon>Russulales</taxon>
        <taxon>Lachnocladiaceae</taxon>
        <taxon>Vararia</taxon>
    </lineage>
</organism>
<comment type="caution">
    <text evidence="1">The sequence shown here is derived from an EMBL/GenBank/DDBJ whole genome shotgun (WGS) entry which is preliminary data.</text>
</comment>
<reference evidence="1" key="2">
    <citation type="journal article" date="2022" name="New Phytol.">
        <title>Evolutionary transition to the ectomycorrhizal habit in the genomes of a hyperdiverse lineage of mushroom-forming fungi.</title>
        <authorList>
            <person name="Looney B."/>
            <person name="Miyauchi S."/>
            <person name="Morin E."/>
            <person name="Drula E."/>
            <person name="Courty P.E."/>
            <person name="Kohler A."/>
            <person name="Kuo A."/>
            <person name="LaButti K."/>
            <person name="Pangilinan J."/>
            <person name="Lipzen A."/>
            <person name="Riley R."/>
            <person name="Andreopoulos W."/>
            <person name="He G."/>
            <person name="Johnson J."/>
            <person name="Nolan M."/>
            <person name="Tritt A."/>
            <person name="Barry K.W."/>
            <person name="Grigoriev I.V."/>
            <person name="Nagy L.G."/>
            <person name="Hibbett D."/>
            <person name="Henrissat B."/>
            <person name="Matheny P.B."/>
            <person name="Labbe J."/>
            <person name="Martin F.M."/>
        </authorList>
    </citation>
    <scope>NUCLEOTIDE SEQUENCE</scope>
    <source>
        <strain evidence="1">EC-137</strain>
    </source>
</reference>
<evidence type="ECO:0000313" key="1">
    <source>
        <dbReference type="EMBL" id="KAI0034528.1"/>
    </source>
</evidence>
<dbReference type="Proteomes" id="UP000814128">
    <property type="component" value="Unassembled WGS sequence"/>
</dbReference>
<sequence>MPTPTTTRPGLQRRKPPTFQHLPEQRAKKLKKQWVTKQKIKSQWKAQKRKEGIITLRDVRASVKDVAEGKAEDEGEGVDAVSPESGVEHNSDAGGSSSDESNGTPEPQHPYPPQKAPTRGAGHPGKPSYRELQRQAYSRENLHHFKAGRGGRSARGGRGRGRGKGGGQPDMRLRMNAMLEKIKHDMGES</sequence>
<gene>
    <name evidence="1" type="ORF">K488DRAFT_45294</name>
</gene>
<protein>
    <submittedName>
        <fullName evidence="1">Uncharacterized protein</fullName>
    </submittedName>
</protein>
<dbReference type="EMBL" id="MU273499">
    <property type="protein sequence ID" value="KAI0034528.1"/>
    <property type="molecule type" value="Genomic_DNA"/>
</dbReference>